<keyword evidence="7" id="KW-1185">Reference proteome</keyword>
<dbReference type="AlphaFoldDB" id="A0A4U3L5B0"/>
<dbReference type="Pfam" id="PF25129">
    <property type="entry name" value="Pyr4-TMTC"/>
    <property type="match status" value="1"/>
</dbReference>
<comment type="caution">
    <text evidence="6">The sequence shown here is derived from an EMBL/GenBank/DDBJ whole genome shotgun (WGS) entry which is preliminary data.</text>
</comment>
<dbReference type="OrthoDB" id="7825963at2"/>
<name>A0A4U3L5B0_9BACT</name>
<dbReference type="PANTHER" id="PTHR42038">
    <property type="match status" value="1"/>
</dbReference>
<feature type="transmembrane region" description="Helical" evidence="5">
    <location>
        <begin position="180"/>
        <end position="203"/>
    </location>
</feature>
<dbReference type="GO" id="GO:0016829">
    <property type="term" value="F:lyase activity"/>
    <property type="evidence" value="ECO:0007669"/>
    <property type="project" value="InterPro"/>
</dbReference>
<evidence type="ECO:0000256" key="1">
    <source>
        <dbReference type="ARBA" id="ARBA00004141"/>
    </source>
</evidence>
<feature type="transmembrane region" description="Helical" evidence="5">
    <location>
        <begin position="100"/>
        <end position="122"/>
    </location>
</feature>
<feature type="transmembrane region" description="Helical" evidence="5">
    <location>
        <begin position="6"/>
        <end position="28"/>
    </location>
</feature>
<keyword evidence="4 5" id="KW-0472">Membrane</keyword>
<evidence type="ECO:0000256" key="2">
    <source>
        <dbReference type="ARBA" id="ARBA00022692"/>
    </source>
</evidence>
<comment type="subcellular location">
    <subcellularLocation>
        <location evidence="1">Membrane</location>
        <topology evidence="1">Multi-pass membrane protein</topology>
    </subcellularLocation>
</comment>
<keyword evidence="2 5" id="KW-0812">Transmembrane</keyword>
<dbReference type="Proteomes" id="UP000305848">
    <property type="component" value="Unassembled WGS sequence"/>
</dbReference>
<dbReference type="GO" id="GO:0016020">
    <property type="term" value="C:membrane"/>
    <property type="evidence" value="ECO:0007669"/>
    <property type="project" value="UniProtKB-SubCell"/>
</dbReference>
<accession>A0A4U3L5B0</accession>
<sequence>MEIGPTLNTALTLTSGICWTVVYILIIIRSFKDKTYGMPFWALAFNISWEAIFSLVLLFPTMLLQTLINRLWLLFDVAIVIAYCLYGQKEWPAQISKKWFYPYSLLVLITAYLFVYLISVQLDQSRGTYAAFIQNLMMSWLFILLLIKRQSREGQSVWIALFKMIGTLAPTILYGVKSPFVLFLGSSCFVADMIYFIMVLTMYKKPVVQADKKAMLWQE</sequence>
<evidence type="ECO:0000256" key="4">
    <source>
        <dbReference type="ARBA" id="ARBA00023136"/>
    </source>
</evidence>
<evidence type="ECO:0000313" key="6">
    <source>
        <dbReference type="EMBL" id="TKK70180.1"/>
    </source>
</evidence>
<keyword evidence="3 5" id="KW-1133">Transmembrane helix</keyword>
<proteinExistence type="predicted"/>
<dbReference type="PANTHER" id="PTHR42038:SF2">
    <property type="entry name" value="TERPENE CYCLASE AUSL"/>
    <property type="match status" value="1"/>
</dbReference>
<reference evidence="6 7" key="1">
    <citation type="submission" date="2019-05" db="EMBL/GenBank/DDBJ databases">
        <title>Panacibacter sp. strain 17mud1-8 Genome sequencing and assembly.</title>
        <authorList>
            <person name="Chhetri G."/>
        </authorList>
    </citation>
    <scope>NUCLEOTIDE SEQUENCE [LARGE SCALE GENOMIC DNA]</scope>
    <source>
        <strain evidence="6 7">17mud1-8</strain>
    </source>
</reference>
<evidence type="ECO:0000313" key="7">
    <source>
        <dbReference type="Proteomes" id="UP000305848"/>
    </source>
</evidence>
<feature type="transmembrane region" description="Helical" evidence="5">
    <location>
        <begin position="71"/>
        <end position="88"/>
    </location>
</feature>
<evidence type="ECO:0000256" key="3">
    <source>
        <dbReference type="ARBA" id="ARBA00022989"/>
    </source>
</evidence>
<dbReference type="InterPro" id="IPR039020">
    <property type="entry name" value="PaxB-like"/>
</dbReference>
<gene>
    <name evidence="6" type="ORF">FC093_05370</name>
</gene>
<dbReference type="EMBL" id="SZQL01000003">
    <property type="protein sequence ID" value="TKK70180.1"/>
    <property type="molecule type" value="Genomic_DNA"/>
</dbReference>
<organism evidence="6 7">
    <name type="scientific">Ilyomonas limi</name>
    <dbReference type="NCBI Taxonomy" id="2575867"/>
    <lineage>
        <taxon>Bacteria</taxon>
        <taxon>Pseudomonadati</taxon>
        <taxon>Bacteroidota</taxon>
        <taxon>Chitinophagia</taxon>
        <taxon>Chitinophagales</taxon>
        <taxon>Chitinophagaceae</taxon>
        <taxon>Ilyomonas</taxon>
    </lineage>
</organism>
<feature type="transmembrane region" description="Helical" evidence="5">
    <location>
        <begin position="128"/>
        <end position="147"/>
    </location>
</feature>
<protein>
    <submittedName>
        <fullName evidence="6">Uncharacterized protein</fullName>
    </submittedName>
</protein>
<feature type="transmembrane region" description="Helical" evidence="5">
    <location>
        <begin position="40"/>
        <end position="59"/>
    </location>
</feature>
<dbReference type="RefSeq" id="WP_137260725.1">
    <property type="nucleotide sequence ID" value="NZ_SZQL01000003.1"/>
</dbReference>
<feature type="transmembrane region" description="Helical" evidence="5">
    <location>
        <begin position="156"/>
        <end position="174"/>
    </location>
</feature>
<evidence type="ECO:0000256" key="5">
    <source>
        <dbReference type="SAM" id="Phobius"/>
    </source>
</evidence>